<dbReference type="PANTHER" id="PTHR43537">
    <property type="entry name" value="TRANSCRIPTIONAL REGULATOR, GNTR FAMILY"/>
    <property type="match status" value="1"/>
</dbReference>
<dbReference type="SUPFAM" id="SSF46785">
    <property type="entry name" value="Winged helix' DNA-binding domain"/>
    <property type="match status" value="1"/>
</dbReference>
<evidence type="ECO:0000313" key="5">
    <source>
        <dbReference type="EMBL" id="QPC42853.1"/>
    </source>
</evidence>
<gene>
    <name evidence="5" type="ORF">HW532_09220</name>
</gene>
<dbReference type="AlphaFoldDB" id="A0A7S8HC48"/>
<dbReference type="Gene3D" id="1.10.10.10">
    <property type="entry name" value="Winged helix-like DNA-binding domain superfamily/Winged helix DNA-binding domain"/>
    <property type="match status" value="1"/>
</dbReference>
<dbReference type="InterPro" id="IPR036388">
    <property type="entry name" value="WH-like_DNA-bd_sf"/>
</dbReference>
<keyword evidence="2" id="KW-0238">DNA-binding</keyword>
<dbReference type="SMART" id="SM00345">
    <property type="entry name" value="HTH_GNTR"/>
    <property type="match status" value="1"/>
</dbReference>
<name>A0A7S8HC48_9HYPH</name>
<organism evidence="5 6">
    <name type="scientific">Kaustia mangrovi</name>
    <dbReference type="NCBI Taxonomy" id="2593653"/>
    <lineage>
        <taxon>Bacteria</taxon>
        <taxon>Pseudomonadati</taxon>
        <taxon>Pseudomonadota</taxon>
        <taxon>Alphaproteobacteria</taxon>
        <taxon>Hyphomicrobiales</taxon>
        <taxon>Parvibaculaceae</taxon>
        <taxon>Kaustia</taxon>
    </lineage>
</organism>
<proteinExistence type="predicted"/>
<evidence type="ECO:0000259" key="4">
    <source>
        <dbReference type="PROSITE" id="PS50949"/>
    </source>
</evidence>
<keyword evidence="6" id="KW-1185">Reference proteome</keyword>
<evidence type="ECO:0000256" key="2">
    <source>
        <dbReference type="ARBA" id="ARBA00023125"/>
    </source>
</evidence>
<dbReference type="PANTHER" id="PTHR43537:SF24">
    <property type="entry name" value="GLUCONATE OPERON TRANSCRIPTIONAL REPRESSOR"/>
    <property type="match status" value="1"/>
</dbReference>
<feature type="domain" description="HTH gntR-type" evidence="4">
    <location>
        <begin position="18"/>
        <end position="85"/>
    </location>
</feature>
<evidence type="ECO:0000313" key="6">
    <source>
        <dbReference type="Proteomes" id="UP000593594"/>
    </source>
</evidence>
<dbReference type="GO" id="GO:0003700">
    <property type="term" value="F:DNA-binding transcription factor activity"/>
    <property type="evidence" value="ECO:0007669"/>
    <property type="project" value="InterPro"/>
</dbReference>
<dbReference type="Pfam" id="PF07729">
    <property type="entry name" value="FCD"/>
    <property type="match status" value="1"/>
</dbReference>
<keyword evidence="3" id="KW-0804">Transcription</keyword>
<dbReference type="SUPFAM" id="SSF48008">
    <property type="entry name" value="GntR ligand-binding domain-like"/>
    <property type="match status" value="1"/>
</dbReference>
<dbReference type="EMBL" id="CP058214">
    <property type="protein sequence ID" value="QPC42853.1"/>
    <property type="molecule type" value="Genomic_DNA"/>
</dbReference>
<dbReference type="InterPro" id="IPR008920">
    <property type="entry name" value="TF_FadR/GntR_C"/>
</dbReference>
<dbReference type="InterPro" id="IPR000524">
    <property type="entry name" value="Tscrpt_reg_HTH_GntR"/>
</dbReference>
<dbReference type="CDD" id="cd07377">
    <property type="entry name" value="WHTH_GntR"/>
    <property type="match status" value="1"/>
</dbReference>
<protein>
    <submittedName>
        <fullName evidence="5">GntR family transcriptional regulator</fullName>
    </submittedName>
</protein>
<reference evidence="5 6" key="1">
    <citation type="submission" date="2020-06" db="EMBL/GenBank/DDBJ databases">
        <title>Genome sequence of 2 isolates from Red Sea Mangroves.</title>
        <authorList>
            <person name="Sefrji F."/>
            <person name="Michoud G."/>
            <person name="Merlino G."/>
            <person name="Daffonchio D."/>
        </authorList>
    </citation>
    <scope>NUCLEOTIDE SEQUENCE [LARGE SCALE GENOMIC DNA]</scope>
    <source>
        <strain evidence="5 6">R1DC25</strain>
    </source>
</reference>
<dbReference type="Pfam" id="PF00392">
    <property type="entry name" value="GntR"/>
    <property type="match status" value="1"/>
</dbReference>
<dbReference type="PROSITE" id="PS50949">
    <property type="entry name" value="HTH_GNTR"/>
    <property type="match status" value="1"/>
</dbReference>
<dbReference type="SMART" id="SM00895">
    <property type="entry name" value="FCD"/>
    <property type="match status" value="1"/>
</dbReference>
<sequence length="230" mass="25119">MAWARRSSGKGRLGAGHAPLHDLVRKEIRAAIVEGRLKPGDRLVEDRLAEEFGVSRNPVREAIRALSSEGLVDVSSRRGAHVAHANMQEVREAIEIRALLEAHNARLAARHRTPQVLKRARAILEKGQAAISAGRGKSLNELNDQFHHALAEAGSNRLLSEVLSMLRVRSALLFSPADPERQKQNWDEHASILKAIIEGDEDRAARLAMEHVIGAGEAQLPGEGVRNGEG</sequence>
<dbReference type="KEGG" id="kmn:HW532_09220"/>
<evidence type="ECO:0000256" key="3">
    <source>
        <dbReference type="ARBA" id="ARBA00023163"/>
    </source>
</evidence>
<dbReference type="InterPro" id="IPR011711">
    <property type="entry name" value="GntR_C"/>
</dbReference>
<keyword evidence="1" id="KW-0805">Transcription regulation</keyword>
<evidence type="ECO:0000256" key="1">
    <source>
        <dbReference type="ARBA" id="ARBA00023015"/>
    </source>
</evidence>
<dbReference type="InterPro" id="IPR036390">
    <property type="entry name" value="WH_DNA-bd_sf"/>
</dbReference>
<dbReference type="Gene3D" id="1.20.120.530">
    <property type="entry name" value="GntR ligand-binding domain-like"/>
    <property type="match status" value="1"/>
</dbReference>
<dbReference type="Proteomes" id="UP000593594">
    <property type="component" value="Chromosome"/>
</dbReference>
<dbReference type="RefSeq" id="WP_213164091.1">
    <property type="nucleotide sequence ID" value="NZ_CP058214.1"/>
</dbReference>
<dbReference type="PRINTS" id="PR00035">
    <property type="entry name" value="HTHGNTR"/>
</dbReference>
<accession>A0A7S8HC48</accession>
<dbReference type="GO" id="GO:0003677">
    <property type="term" value="F:DNA binding"/>
    <property type="evidence" value="ECO:0007669"/>
    <property type="project" value="UniProtKB-KW"/>
</dbReference>